<dbReference type="Proteomes" id="UP000076871">
    <property type="component" value="Unassembled WGS sequence"/>
</dbReference>
<dbReference type="Gene3D" id="3.40.50.300">
    <property type="entry name" value="P-loop containing nucleotide triphosphate hydrolases"/>
    <property type="match status" value="1"/>
</dbReference>
<accession>A0A165BRA2</accession>
<dbReference type="RefSeq" id="XP_040759248.1">
    <property type="nucleotide sequence ID" value="XM_040902555.1"/>
</dbReference>
<dbReference type="GeneID" id="63819586"/>
<dbReference type="AlphaFoldDB" id="A0A165BRA2"/>
<dbReference type="SUPFAM" id="SSF52540">
    <property type="entry name" value="P-loop containing nucleoside triphosphate hydrolases"/>
    <property type="match status" value="1"/>
</dbReference>
<dbReference type="EMBL" id="KV427663">
    <property type="protein sequence ID" value="KZT01508.1"/>
    <property type="molecule type" value="Genomic_DNA"/>
</dbReference>
<dbReference type="GO" id="GO:0005525">
    <property type="term" value="F:GTP binding"/>
    <property type="evidence" value="ECO:0007669"/>
    <property type="project" value="InterPro"/>
</dbReference>
<feature type="domain" description="AIG1-type G" evidence="3">
    <location>
        <begin position="35"/>
        <end position="200"/>
    </location>
</feature>
<sequence>MNLETLCPQNLRPLVKRPPSSHFSATIMNRKQKLIAVTGPTGTGKTSFINLASGASFKVGEGLQSCTQTVQGAPCSIAGENIVLIDTPGFDDTHKSQADVLKDIADFLEQTYQQGVKLSGIIYMHRISDVRMGGIARENFRLFTKICGKGAMKNVAIVTTMWEDVSSEVGMTREQELRSKPLFFKDAVDNGACMMRHFNNADSAMTVILSLIGISPEALRMQCELVDERIPLPQTEAAIELRSELEQKILRYKTKLDDLRKEMDVAVTRERMQHEEDMEEMRGECRMLKARVDGMQNELQKLREDESRGQATYFAVKERKAFGFIFWRTKSVIKRYRNGAGCLDDSGFIV</sequence>
<evidence type="ECO:0000313" key="4">
    <source>
        <dbReference type="EMBL" id="KZT01508.1"/>
    </source>
</evidence>
<feature type="coiled-coil region" evidence="2">
    <location>
        <begin position="242"/>
        <end position="305"/>
    </location>
</feature>
<reference evidence="4 5" key="1">
    <citation type="journal article" date="2016" name="Mol. Biol. Evol.">
        <title>Comparative Genomics of Early-Diverging Mushroom-Forming Fungi Provides Insights into the Origins of Lignocellulose Decay Capabilities.</title>
        <authorList>
            <person name="Nagy L.G."/>
            <person name="Riley R."/>
            <person name="Tritt A."/>
            <person name="Adam C."/>
            <person name="Daum C."/>
            <person name="Floudas D."/>
            <person name="Sun H."/>
            <person name="Yadav J.S."/>
            <person name="Pangilinan J."/>
            <person name="Larsson K.H."/>
            <person name="Matsuura K."/>
            <person name="Barry K."/>
            <person name="Labutti K."/>
            <person name="Kuo R."/>
            <person name="Ohm R.A."/>
            <person name="Bhattacharya S.S."/>
            <person name="Shirouzu T."/>
            <person name="Yoshinaga Y."/>
            <person name="Martin F.M."/>
            <person name="Grigoriev I.V."/>
            <person name="Hibbett D.S."/>
        </authorList>
    </citation>
    <scope>NUCLEOTIDE SEQUENCE [LARGE SCALE GENOMIC DNA]</scope>
    <source>
        <strain evidence="4 5">93-53</strain>
    </source>
</reference>
<evidence type="ECO:0000256" key="1">
    <source>
        <dbReference type="ARBA" id="ARBA00022741"/>
    </source>
</evidence>
<protein>
    <submittedName>
        <fullName evidence="4">p-loop containing nucleoside triphosphate hydrolase protein</fullName>
    </submittedName>
</protein>
<keyword evidence="1" id="KW-0547">Nucleotide-binding</keyword>
<evidence type="ECO:0000259" key="3">
    <source>
        <dbReference type="Pfam" id="PF04548"/>
    </source>
</evidence>
<dbReference type="InterPro" id="IPR006703">
    <property type="entry name" value="G_AIG1"/>
</dbReference>
<proteinExistence type="predicted"/>
<evidence type="ECO:0000256" key="2">
    <source>
        <dbReference type="SAM" id="Coils"/>
    </source>
</evidence>
<dbReference type="GO" id="GO:0016787">
    <property type="term" value="F:hydrolase activity"/>
    <property type="evidence" value="ECO:0007669"/>
    <property type="project" value="UniProtKB-KW"/>
</dbReference>
<gene>
    <name evidence="4" type="ORF">LAESUDRAFT_457796</name>
</gene>
<dbReference type="STRING" id="1314785.A0A165BRA2"/>
<dbReference type="Pfam" id="PF04548">
    <property type="entry name" value="AIG1"/>
    <property type="match status" value="1"/>
</dbReference>
<dbReference type="CDD" id="cd00882">
    <property type="entry name" value="Ras_like_GTPase"/>
    <property type="match status" value="1"/>
</dbReference>
<keyword evidence="4" id="KW-0378">Hydrolase</keyword>
<evidence type="ECO:0000313" key="5">
    <source>
        <dbReference type="Proteomes" id="UP000076871"/>
    </source>
</evidence>
<keyword evidence="5" id="KW-1185">Reference proteome</keyword>
<organism evidence="4 5">
    <name type="scientific">Laetiporus sulphureus 93-53</name>
    <dbReference type="NCBI Taxonomy" id="1314785"/>
    <lineage>
        <taxon>Eukaryota</taxon>
        <taxon>Fungi</taxon>
        <taxon>Dikarya</taxon>
        <taxon>Basidiomycota</taxon>
        <taxon>Agaricomycotina</taxon>
        <taxon>Agaricomycetes</taxon>
        <taxon>Polyporales</taxon>
        <taxon>Laetiporus</taxon>
    </lineage>
</organism>
<dbReference type="InParanoid" id="A0A165BRA2"/>
<dbReference type="InterPro" id="IPR027417">
    <property type="entry name" value="P-loop_NTPase"/>
</dbReference>
<name>A0A165BRA2_9APHY</name>
<dbReference type="OrthoDB" id="8954335at2759"/>
<keyword evidence="2" id="KW-0175">Coiled coil</keyword>